<dbReference type="Gene3D" id="1.10.150.130">
    <property type="match status" value="1"/>
</dbReference>
<feature type="domain" description="Tyr recombinase" evidence="5">
    <location>
        <begin position="166"/>
        <end position="341"/>
    </location>
</feature>
<keyword evidence="3" id="KW-0238">DNA-binding</keyword>
<evidence type="ECO:0000313" key="6">
    <source>
        <dbReference type="EMBL" id="MFC4526359.1"/>
    </source>
</evidence>
<dbReference type="PANTHER" id="PTHR30349:SF41">
    <property type="entry name" value="INTEGRASE_RECOMBINASE PROTEIN MJ0367-RELATED"/>
    <property type="match status" value="1"/>
</dbReference>
<dbReference type="EMBL" id="JBHSGA010000013">
    <property type="protein sequence ID" value="MFC4526359.1"/>
    <property type="molecule type" value="Genomic_DNA"/>
</dbReference>
<evidence type="ECO:0000256" key="3">
    <source>
        <dbReference type="ARBA" id="ARBA00023125"/>
    </source>
</evidence>
<proteinExistence type="inferred from homology"/>
<evidence type="ECO:0000256" key="4">
    <source>
        <dbReference type="ARBA" id="ARBA00023172"/>
    </source>
</evidence>
<dbReference type="PANTHER" id="PTHR30349">
    <property type="entry name" value="PHAGE INTEGRASE-RELATED"/>
    <property type="match status" value="1"/>
</dbReference>
<accession>A0ABV9C042</accession>
<dbReference type="PROSITE" id="PS51898">
    <property type="entry name" value="TYR_RECOMBINASE"/>
    <property type="match status" value="1"/>
</dbReference>
<dbReference type="InterPro" id="IPR002104">
    <property type="entry name" value="Integrase_catalytic"/>
</dbReference>
<keyword evidence="7" id="KW-1185">Reference proteome</keyword>
<comment type="similarity">
    <text evidence="1">Belongs to the 'phage' integrase family.</text>
</comment>
<sequence>MGRRPTRPDAVPNLRVRVKGKKTFYYYDHGGKPRREEALGSDYGLAITKWAKIRRDGTEKPKAIVTFRYVADLYRAVVMPTKRPGTQDDNEKSLKQLNAYFDDPPCALERIEPQHVKAFLDWRGDKAKVRANRDKALLSHIWNWAREKGYTALPNPCAGVKGFKETGRDVYIEDVDYQAVWDFASAPLRDAMDLAYLTAQRVSDTLAMDVRDIRGGFLHVRQSKTGAKRRIEIVGELAALLDRIADRKGGYKVHATRLVIGEDGQPWSYDRLRRAFRAACTSVGIEPEAFQLRDLRAKAATDKADSAGDIREAQKQLGHSSVVMTEQYTRNRRGAKVTPTK</sequence>
<dbReference type="RefSeq" id="WP_266151104.1">
    <property type="nucleotide sequence ID" value="NZ_CP064028.1"/>
</dbReference>
<evidence type="ECO:0000256" key="2">
    <source>
        <dbReference type="ARBA" id="ARBA00022908"/>
    </source>
</evidence>
<comment type="caution">
    <text evidence="6">The sequence shown here is derived from an EMBL/GenBank/DDBJ whole genome shotgun (WGS) entry which is preliminary data.</text>
</comment>
<evidence type="ECO:0000256" key="1">
    <source>
        <dbReference type="ARBA" id="ARBA00008857"/>
    </source>
</evidence>
<keyword evidence="2" id="KW-0229">DNA integration</keyword>
<dbReference type="Pfam" id="PF00589">
    <property type="entry name" value="Phage_integrase"/>
    <property type="match status" value="1"/>
</dbReference>
<keyword evidence="4" id="KW-0233">DNA recombination</keyword>
<dbReference type="InterPro" id="IPR050090">
    <property type="entry name" value="Tyrosine_recombinase_XerCD"/>
</dbReference>
<dbReference type="InterPro" id="IPR011010">
    <property type="entry name" value="DNA_brk_join_enz"/>
</dbReference>
<name>A0ABV9C042_9GAMM</name>
<dbReference type="InterPro" id="IPR010998">
    <property type="entry name" value="Integrase_recombinase_N"/>
</dbReference>
<evidence type="ECO:0000259" key="5">
    <source>
        <dbReference type="PROSITE" id="PS51898"/>
    </source>
</evidence>
<organism evidence="6 7">
    <name type="scientific">Dyella halodurans</name>
    <dbReference type="NCBI Taxonomy" id="1920171"/>
    <lineage>
        <taxon>Bacteria</taxon>
        <taxon>Pseudomonadati</taxon>
        <taxon>Pseudomonadota</taxon>
        <taxon>Gammaproteobacteria</taxon>
        <taxon>Lysobacterales</taxon>
        <taxon>Rhodanobacteraceae</taxon>
        <taxon>Dyella</taxon>
    </lineage>
</organism>
<dbReference type="SUPFAM" id="SSF56349">
    <property type="entry name" value="DNA breaking-rejoining enzymes"/>
    <property type="match status" value="1"/>
</dbReference>
<protein>
    <submittedName>
        <fullName evidence="6">Tyrosine-type recombinase/integrase</fullName>
    </submittedName>
</protein>
<evidence type="ECO:0000313" key="7">
    <source>
        <dbReference type="Proteomes" id="UP001595961"/>
    </source>
</evidence>
<dbReference type="Gene3D" id="1.10.443.10">
    <property type="entry name" value="Intergrase catalytic core"/>
    <property type="match status" value="1"/>
</dbReference>
<dbReference type="Proteomes" id="UP001595961">
    <property type="component" value="Unassembled WGS sequence"/>
</dbReference>
<reference evidence="7" key="1">
    <citation type="journal article" date="2019" name="Int. J. Syst. Evol. Microbiol.">
        <title>The Global Catalogue of Microorganisms (GCM) 10K type strain sequencing project: providing services to taxonomists for standard genome sequencing and annotation.</title>
        <authorList>
            <consortium name="The Broad Institute Genomics Platform"/>
            <consortium name="The Broad Institute Genome Sequencing Center for Infectious Disease"/>
            <person name="Wu L."/>
            <person name="Ma J."/>
        </authorList>
    </citation>
    <scope>NUCLEOTIDE SEQUENCE [LARGE SCALE GENOMIC DNA]</scope>
    <source>
        <strain evidence="7">CCM 4481</strain>
    </source>
</reference>
<dbReference type="InterPro" id="IPR013762">
    <property type="entry name" value="Integrase-like_cat_sf"/>
</dbReference>
<gene>
    <name evidence="6" type="ORF">ACFO5W_06870</name>
</gene>